<dbReference type="AlphaFoldDB" id="A0A7R9M6A4"/>
<dbReference type="InterPro" id="IPR013566">
    <property type="entry name" value="EF_hand_assoc_1"/>
</dbReference>
<dbReference type="InterPro" id="IPR005225">
    <property type="entry name" value="Small_GTP-bd"/>
</dbReference>
<dbReference type="InterPro" id="IPR027417">
    <property type="entry name" value="P-loop_NTPase"/>
</dbReference>
<dbReference type="GO" id="GO:0007005">
    <property type="term" value="P:mitochondrion organization"/>
    <property type="evidence" value="ECO:0007669"/>
    <property type="project" value="InterPro"/>
</dbReference>
<evidence type="ECO:0000256" key="15">
    <source>
        <dbReference type="SAM" id="Phobius"/>
    </source>
</evidence>
<protein>
    <recommendedName>
        <fullName evidence="14">Mitochondrial Rho GTPase</fullName>
        <ecNumber evidence="14">3.6.5.-</ecNumber>
    </recommendedName>
</protein>
<dbReference type="Pfam" id="PF00071">
    <property type="entry name" value="Ras"/>
    <property type="match status" value="1"/>
</dbReference>
<name>A0A7R9M6A4_9ACAR</name>
<evidence type="ECO:0000256" key="6">
    <source>
        <dbReference type="ARBA" id="ARBA00022741"/>
    </source>
</evidence>
<dbReference type="InterPro" id="IPR002048">
    <property type="entry name" value="EF_hand_dom"/>
</dbReference>
<dbReference type="PRINTS" id="PR00449">
    <property type="entry name" value="RASTRNSFRMNG"/>
</dbReference>
<keyword evidence="10 15" id="KW-1133">Transmembrane helix</keyword>
<dbReference type="EMBL" id="CAJPVJ010007872">
    <property type="protein sequence ID" value="CAG2171553.1"/>
    <property type="molecule type" value="Genomic_DNA"/>
</dbReference>
<dbReference type="SMART" id="SM00173">
    <property type="entry name" value="RAS"/>
    <property type="match status" value="1"/>
</dbReference>
<accession>A0A7R9M6A4</accession>
<dbReference type="Gene3D" id="3.40.50.300">
    <property type="entry name" value="P-loop containing nucleotide triphosphate hydrolases"/>
    <property type="match status" value="2"/>
</dbReference>
<evidence type="ECO:0000256" key="1">
    <source>
        <dbReference type="ARBA" id="ARBA00004200"/>
    </source>
</evidence>
<comment type="subcellular location">
    <subcellularLocation>
        <location evidence="1 14">Mitochondrion outer membrane</location>
        <topology evidence="1 14">Single-pass type IV membrane protein</topology>
    </subcellularLocation>
</comment>
<dbReference type="InterPro" id="IPR021181">
    <property type="entry name" value="Miro"/>
</dbReference>
<feature type="transmembrane region" description="Helical" evidence="15">
    <location>
        <begin position="668"/>
        <end position="689"/>
    </location>
</feature>
<dbReference type="Pfam" id="PF13202">
    <property type="entry name" value="EF-hand_5"/>
    <property type="match status" value="1"/>
</dbReference>
<dbReference type="SUPFAM" id="SSF52540">
    <property type="entry name" value="P-loop containing nucleoside triphosphate hydrolases"/>
    <property type="match status" value="2"/>
</dbReference>
<evidence type="ECO:0000256" key="10">
    <source>
        <dbReference type="ARBA" id="ARBA00022989"/>
    </source>
</evidence>
<comment type="function">
    <text evidence="14">Mitochondrial GTPase involved in mitochondrial trafficking. Probably involved in control of anterograde transport of mitochondria and their subcellular distribution.</text>
</comment>
<evidence type="ECO:0000256" key="9">
    <source>
        <dbReference type="ARBA" id="ARBA00022837"/>
    </source>
</evidence>
<dbReference type="SMART" id="SM00054">
    <property type="entry name" value="EFh"/>
    <property type="match status" value="2"/>
</dbReference>
<dbReference type="InterPro" id="IPR018247">
    <property type="entry name" value="EF_Hand_1_Ca_BS"/>
</dbReference>
<dbReference type="SUPFAM" id="SSF47473">
    <property type="entry name" value="EF-hand"/>
    <property type="match status" value="1"/>
</dbReference>
<dbReference type="InterPro" id="IPR001806">
    <property type="entry name" value="Small_GTPase"/>
</dbReference>
<evidence type="ECO:0000256" key="3">
    <source>
        <dbReference type="ARBA" id="ARBA00022692"/>
    </source>
</evidence>
<keyword evidence="9 14" id="KW-0106">Calcium</keyword>
<evidence type="ECO:0000256" key="4">
    <source>
        <dbReference type="ARBA" id="ARBA00022723"/>
    </source>
</evidence>
<keyword evidence="6 14" id="KW-0547">Nucleotide-binding</keyword>
<evidence type="ECO:0000313" key="19">
    <source>
        <dbReference type="Proteomes" id="UP000728032"/>
    </source>
</evidence>
<keyword evidence="8 14" id="KW-0378">Hydrolase</keyword>
<keyword evidence="5" id="KW-0677">Repeat</keyword>
<keyword evidence="4" id="KW-0479">Metal-binding</keyword>
<dbReference type="SMART" id="SM00175">
    <property type="entry name" value="RAB"/>
    <property type="match status" value="1"/>
</dbReference>
<feature type="domain" description="EF-hand" evidence="16">
    <location>
        <begin position="348"/>
        <end position="383"/>
    </location>
</feature>
<dbReference type="InterPro" id="IPR013567">
    <property type="entry name" value="EF_hand_assoc_2"/>
</dbReference>
<dbReference type="Pfam" id="PF08355">
    <property type="entry name" value="EF_assoc_1"/>
    <property type="match status" value="1"/>
</dbReference>
<evidence type="ECO:0000256" key="2">
    <source>
        <dbReference type="ARBA" id="ARBA00007981"/>
    </source>
</evidence>
<evidence type="ECO:0000256" key="7">
    <source>
        <dbReference type="ARBA" id="ARBA00022787"/>
    </source>
</evidence>
<reference evidence="18" key="1">
    <citation type="submission" date="2020-11" db="EMBL/GenBank/DDBJ databases">
        <authorList>
            <person name="Tran Van P."/>
        </authorList>
    </citation>
    <scope>NUCLEOTIDE SEQUENCE</scope>
</reference>
<dbReference type="Gene3D" id="1.10.238.10">
    <property type="entry name" value="EF-hand"/>
    <property type="match status" value="2"/>
</dbReference>
<evidence type="ECO:0000259" key="16">
    <source>
        <dbReference type="PROSITE" id="PS50222"/>
    </source>
</evidence>
<feature type="domain" description="Miro" evidence="17">
    <location>
        <begin position="461"/>
        <end position="631"/>
    </location>
</feature>
<dbReference type="GO" id="GO:0005525">
    <property type="term" value="F:GTP binding"/>
    <property type="evidence" value="ECO:0007669"/>
    <property type="project" value="UniProtKB-KW"/>
</dbReference>
<dbReference type="Pfam" id="PF08356">
    <property type="entry name" value="EF_assoc_2"/>
    <property type="match status" value="1"/>
</dbReference>
<dbReference type="GO" id="GO:0005509">
    <property type="term" value="F:calcium ion binding"/>
    <property type="evidence" value="ECO:0007669"/>
    <property type="project" value="InterPro"/>
</dbReference>
<dbReference type="FunFam" id="1.10.238.10:FF:000011">
    <property type="entry name" value="Mitochondrial Rho GTPase"/>
    <property type="match status" value="1"/>
</dbReference>
<keyword evidence="12 14" id="KW-0342">GTP-binding</keyword>
<dbReference type="InterPro" id="IPR020860">
    <property type="entry name" value="MIRO_dom"/>
</dbReference>
<feature type="domain" description="Miro" evidence="17">
    <location>
        <begin position="46"/>
        <end position="212"/>
    </location>
</feature>
<dbReference type="PROSITE" id="PS00018">
    <property type="entry name" value="EF_HAND_1"/>
    <property type="match status" value="2"/>
</dbReference>
<keyword evidence="19" id="KW-1185">Reference proteome</keyword>
<dbReference type="InterPro" id="IPR011992">
    <property type="entry name" value="EF-hand-dom_pair"/>
</dbReference>
<evidence type="ECO:0000256" key="14">
    <source>
        <dbReference type="PIRNR" id="PIRNR037488"/>
    </source>
</evidence>
<evidence type="ECO:0000313" key="18">
    <source>
        <dbReference type="EMBL" id="CAD7654366.1"/>
    </source>
</evidence>
<keyword evidence="13 14" id="KW-0472">Membrane</keyword>
<evidence type="ECO:0000256" key="8">
    <source>
        <dbReference type="ARBA" id="ARBA00022801"/>
    </source>
</evidence>
<evidence type="ECO:0000256" key="12">
    <source>
        <dbReference type="ARBA" id="ARBA00023134"/>
    </source>
</evidence>
<comment type="similarity">
    <text evidence="2 14">Belongs to the mitochondrial Rho GTPase family.</text>
</comment>
<dbReference type="OrthoDB" id="10020961at2759"/>
<dbReference type="SMART" id="SM00174">
    <property type="entry name" value="RHO"/>
    <property type="match status" value="1"/>
</dbReference>
<keyword evidence="11 14" id="KW-0496">Mitochondrion</keyword>
<dbReference type="PANTHER" id="PTHR46819">
    <property type="entry name" value="EF-HAND CALCIUM-BINDING DOMAIN-CONTAINING PROTEIN 7"/>
    <property type="match status" value="1"/>
</dbReference>
<dbReference type="InterPro" id="IPR052266">
    <property type="entry name" value="Miro-EF-hand_domain"/>
</dbReference>
<evidence type="ECO:0000256" key="11">
    <source>
        <dbReference type="ARBA" id="ARBA00023128"/>
    </source>
</evidence>
<dbReference type="PIRSF" id="PIRSF037488">
    <property type="entry name" value="Mt_Rho_GTPase"/>
    <property type="match status" value="1"/>
</dbReference>
<keyword evidence="3 15" id="KW-0812">Transmembrane</keyword>
<evidence type="ECO:0000256" key="5">
    <source>
        <dbReference type="ARBA" id="ARBA00022737"/>
    </source>
</evidence>
<dbReference type="EC" id="3.6.5.-" evidence="14"/>
<organism evidence="18">
    <name type="scientific">Oppiella nova</name>
    <dbReference type="NCBI Taxonomy" id="334625"/>
    <lineage>
        <taxon>Eukaryota</taxon>
        <taxon>Metazoa</taxon>
        <taxon>Ecdysozoa</taxon>
        <taxon>Arthropoda</taxon>
        <taxon>Chelicerata</taxon>
        <taxon>Arachnida</taxon>
        <taxon>Acari</taxon>
        <taxon>Acariformes</taxon>
        <taxon>Sarcoptiformes</taxon>
        <taxon>Oribatida</taxon>
        <taxon>Brachypylina</taxon>
        <taxon>Oppioidea</taxon>
        <taxon>Oppiidae</taxon>
        <taxon>Oppiella</taxon>
    </lineage>
</organism>
<dbReference type="GO" id="GO:0003924">
    <property type="term" value="F:GTPase activity"/>
    <property type="evidence" value="ECO:0007669"/>
    <property type="project" value="InterPro"/>
</dbReference>
<dbReference type="PROSITE" id="PS50222">
    <property type="entry name" value="EF_HAND_2"/>
    <property type="match status" value="1"/>
</dbReference>
<proteinExistence type="inferred from homology"/>
<dbReference type="EMBL" id="OC922697">
    <property type="protein sequence ID" value="CAD7654366.1"/>
    <property type="molecule type" value="Genomic_DNA"/>
</dbReference>
<sequence length="697" mass="79189">MRDTNDCRLIDESSDCRPKTVPEDSLVTTAQLVKTYPEDMVNENGKKCCRILLVGESGVGKTSLIFSLVSEEFPEEVPPKAEEITIPADVTPERISTQIVDYSAQEQTLDVLLQEIRKANVICVVYGVDDDETIDKITSYWLPLIRDELGEEHSTPVVLVGNKADLVDYSSLEVVLPVMNQFYEVETCVECSAKSLKNISELFYYAQKAVLHPTAPLYSPEDRDLTENCRKGLTRIFKLCDLDNDGVLNDHELNRFQRRCFDSPLQPQALDDVKNIVKRSLPDGVFDDGLTLSGFLFLHTLFIQRGRHETTWTVLRKYGYNDAVCLGEQYLRPKVEVPLGCSTELTSQGYDFLKQLFLKYDKDGDGALSPNELHNLFSVCERLPVWVNEDISGIVECNDKGYVTLQGFLAIWTLITAIDVSQTFEYLAYFGYISPPEESQLTSVYVTRDKRIDLQKRQTSRNVFSCHLVGPQGAGKTSFMKGFLGKTLLQTKAKSSLTNKISLYSNYVVNTIQIYGQQKYLIIREIDILTLNDRLTEPELICDVSCLMYDSTDPKSFEYIARTFLKCFMNTKLPILVVAAKSDELPVRQQYTLQPDEFCAKYKLPPPHYFSVNKEELLKEVYVKLGTMAAYPNLRRLVHVLLMRPTQSWVSQHLDTLQSVLPNDTNTWIRAGVGFATLTIVGLYIIRLMKATNTTQR</sequence>
<dbReference type="FunFam" id="3.40.50.300:FF:000170">
    <property type="entry name" value="Mitochondrial Rho GTPase"/>
    <property type="match status" value="1"/>
</dbReference>
<dbReference type="GO" id="GO:0005741">
    <property type="term" value="C:mitochondrial outer membrane"/>
    <property type="evidence" value="ECO:0007669"/>
    <property type="project" value="UniProtKB-SubCell"/>
</dbReference>
<dbReference type="PROSITE" id="PS51419">
    <property type="entry name" value="RAB"/>
    <property type="match status" value="1"/>
</dbReference>
<dbReference type="PROSITE" id="PS51423">
    <property type="entry name" value="MIRO"/>
    <property type="match status" value="2"/>
</dbReference>
<dbReference type="NCBIfam" id="TIGR00231">
    <property type="entry name" value="small_GTP"/>
    <property type="match status" value="1"/>
</dbReference>
<gene>
    <name evidence="18" type="ORF">ONB1V03_LOCUS11013</name>
</gene>
<keyword evidence="7 14" id="KW-1000">Mitochondrion outer membrane</keyword>
<evidence type="ECO:0000259" key="17">
    <source>
        <dbReference type="PROSITE" id="PS51423"/>
    </source>
</evidence>
<dbReference type="PANTHER" id="PTHR46819:SF1">
    <property type="entry name" value="EF-HAND CALCIUM-BINDING DOMAIN-CONTAINING PROTEIN 7"/>
    <property type="match status" value="1"/>
</dbReference>
<evidence type="ECO:0000256" key="13">
    <source>
        <dbReference type="ARBA" id="ARBA00023136"/>
    </source>
</evidence>
<dbReference type="Proteomes" id="UP000728032">
    <property type="component" value="Unassembled WGS sequence"/>
</dbReference>
<dbReference type="CDD" id="cd01893">
    <property type="entry name" value="Miro1"/>
    <property type="match status" value="1"/>
</dbReference>